<reference evidence="1 2" key="1">
    <citation type="journal article" date="2018" name="Mol. Biol. Evol.">
        <title>Broad Genomic Sampling Reveals a Smut Pathogenic Ancestry of the Fungal Clade Ustilaginomycotina.</title>
        <authorList>
            <person name="Kijpornyongpan T."/>
            <person name="Mondo S.J."/>
            <person name="Barry K."/>
            <person name="Sandor L."/>
            <person name="Lee J."/>
            <person name="Lipzen A."/>
            <person name="Pangilinan J."/>
            <person name="LaButti K."/>
            <person name="Hainaut M."/>
            <person name="Henrissat B."/>
            <person name="Grigoriev I.V."/>
            <person name="Spatafora J.W."/>
            <person name="Aime M.C."/>
        </authorList>
    </citation>
    <scope>NUCLEOTIDE SEQUENCE [LARGE SCALE GENOMIC DNA]</scope>
    <source>
        <strain evidence="1 2">MCA 4658</strain>
    </source>
</reference>
<organism evidence="1 2">
    <name type="scientific">Ceraceosorus guamensis</name>
    <dbReference type="NCBI Taxonomy" id="1522189"/>
    <lineage>
        <taxon>Eukaryota</taxon>
        <taxon>Fungi</taxon>
        <taxon>Dikarya</taxon>
        <taxon>Basidiomycota</taxon>
        <taxon>Ustilaginomycotina</taxon>
        <taxon>Exobasidiomycetes</taxon>
        <taxon>Ceraceosorales</taxon>
        <taxon>Ceraceosoraceae</taxon>
        <taxon>Ceraceosorus</taxon>
    </lineage>
</organism>
<dbReference type="AlphaFoldDB" id="A0A316W2B1"/>
<accession>A0A316W2B1</accession>
<dbReference type="EMBL" id="KZ819367">
    <property type="protein sequence ID" value="PWN43664.1"/>
    <property type="molecule type" value="Genomic_DNA"/>
</dbReference>
<protein>
    <submittedName>
        <fullName evidence="1">Uncharacterized protein</fullName>
    </submittedName>
</protein>
<gene>
    <name evidence="1" type="ORF">IE81DRAFT_64478</name>
</gene>
<dbReference type="GeneID" id="37039382"/>
<name>A0A316W2B1_9BASI</name>
<evidence type="ECO:0000313" key="2">
    <source>
        <dbReference type="Proteomes" id="UP000245783"/>
    </source>
</evidence>
<evidence type="ECO:0000313" key="1">
    <source>
        <dbReference type="EMBL" id="PWN43664.1"/>
    </source>
</evidence>
<sequence>MLSGTTQRIRLSLQSCHLGSKGACQVYLLSCSVGFACAAMLGSAALEHIQHIHQLMNSFAASPVGEAGVLCICKLSLGRDRRVFKMESWLSSFPSATLAVSTLHLLADVRSSRLGSSSLDVIARGLRACAVLTDLLMCARDGRRGKTVLAAHERCMPALRLAFDIVCRCAGGSKAAIARVSAMRVPNNAYTTSGRHGGHCWVKLFSSIWTVGWTPIKVHSGSYRIDRSTIGLLFLVRGFRQKAMPWQKGKSGDSNDVGQY</sequence>
<keyword evidence="2" id="KW-1185">Reference proteome</keyword>
<proteinExistence type="predicted"/>
<dbReference type="InParanoid" id="A0A316W2B1"/>
<dbReference type="RefSeq" id="XP_025370824.1">
    <property type="nucleotide sequence ID" value="XM_025517512.1"/>
</dbReference>
<dbReference type="Proteomes" id="UP000245783">
    <property type="component" value="Unassembled WGS sequence"/>
</dbReference>